<name>A0AB33K7G6_9ACTN</name>
<reference evidence="1" key="1">
    <citation type="submission" date="2024-07" db="EMBL/GenBank/DDBJ databases">
        <title>Complete genome sequences of cellulolytic bacteria, Kitasatospora sp. CMC57 and Streptomyces sp. CMC78, isolated from Japanese agricultural soil.</title>
        <authorList>
            <person name="Hashimoto T."/>
            <person name="Ito M."/>
            <person name="Iwamoto M."/>
            <person name="Fukahori D."/>
            <person name="Shoda T."/>
            <person name="Sakoda M."/>
            <person name="Morohoshi T."/>
            <person name="Mitsuboshi M."/>
            <person name="Nishizawa T."/>
        </authorList>
    </citation>
    <scope>NUCLEOTIDE SEQUENCE</scope>
    <source>
        <strain evidence="1">CMC57</strain>
    </source>
</reference>
<accession>A0AB33K7G6</accession>
<dbReference type="EMBL" id="AP035881">
    <property type="protein sequence ID" value="BFP48690.1"/>
    <property type="molecule type" value="Genomic_DNA"/>
</dbReference>
<gene>
    <name evidence="1" type="ORF">KCMC57_50580</name>
</gene>
<sequence>MIAYGGSMSEDSKVQLSAPFDVPDVAEAHEKRQYPALLRITERHAHGEARTRWEERRMPLGPVDAWRRVVMLAGGSEVPEEGEAPVDADDLAAALALVQWARAEVDEWELGLLEMARGRGLTWQQIAANLGLGSAQAARQRHLRLAERAPAQSAG</sequence>
<organism evidence="1">
    <name type="scientific">Kitasatospora sp. CMC57</name>
    <dbReference type="NCBI Taxonomy" id="3231513"/>
    <lineage>
        <taxon>Bacteria</taxon>
        <taxon>Bacillati</taxon>
        <taxon>Actinomycetota</taxon>
        <taxon>Actinomycetes</taxon>
        <taxon>Kitasatosporales</taxon>
        <taxon>Streptomycetaceae</taxon>
        <taxon>Kitasatospora</taxon>
    </lineage>
</organism>
<evidence type="ECO:0000313" key="1">
    <source>
        <dbReference type="EMBL" id="BFP48690.1"/>
    </source>
</evidence>
<evidence type="ECO:0008006" key="2">
    <source>
        <dbReference type="Google" id="ProtNLM"/>
    </source>
</evidence>
<proteinExistence type="predicted"/>
<dbReference type="AlphaFoldDB" id="A0AB33K7G6"/>
<protein>
    <recommendedName>
        <fullName evidence="2">DNA-binding protein</fullName>
    </recommendedName>
</protein>